<keyword evidence="5" id="KW-1185">Reference proteome</keyword>
<organism evidence="4 5">
    <name type="scientific">Puccinia striiformis f. sp. tritici PST-78</name>
    <dbReference type="NCBI Taxonomy" id="1165861"/>
    <lineage>
        <taxon>Eukaryota</taxon>
        <taxon>Fungi</taxon>
        <taxon>Dikarya</taxon>
        <taxon>Basidiomycota</taxon>
        <taxon>Pucciniomycotina</taxon>
        <taxon>Pucciniomycetes</taxon>
        <taxon>Pucciniales</taxon>
        <taxon>Pucciniaceae</taxon>
        <taxon>Puccinia</taxon>
    </lineage>
</organism>
<evidence type="ECO:0000256" key="2">
    <source>
        <dbReference type="SAM" id="MobiDB-lite"/>
    </source>
</evidence>
<dbReference type="GO" id="GO:0003677">
    <property type="term" value="F:DNA binding"/>
    <property type="evidence" value="ECO:0007669"/>
    <property type="project" value="InterPro"/>
</dbReference>
<dbReference type="STRING" id="1165861.A0A0L0VRE8"/>
<evidence type="ECO:0000259" key="3">
    <source>
        <dbReference type="SMART" id="SM00482"/>
    </source>
</evidence>
<feature type="domain" description="DNA-directed DNA polymerase family A palm" evidence="3">
    <location>
        <begin position="372"/>
        <end position="487"/>
    </location>
</feature>
<dbReference type="PANTHER" id="PTHR10267">
    <property type="entry name" value="DNA POLYMERASE SUBUNIT GAMMA-1"/>
    <property type="match status" value="1"/>
</dbReference>
<dbReference type="GO" id="GO:0006264">
    <property type="term" value="P:mitochondrial DNA replication"/>
    <property type="evidence" value="ECO:0007669"/>
    <property type="project" value="TreeGrafter"/>
</dbReference>
<dbReference type="Proteomes" id="UP000054564">
    <property type="component" value="Unassembled WGS sequence"/>
</dbReference>
<dbReference type="GO" id="GO:0008408">
    <property type="term" value="F:3'-5' exonuclease activity"/>
    <property type="evidence" value="ECO:0007669"/>
    <property type="project" value="TreeGrafter"/>
</dbReference>
<dbReference type="InterPro" id="IPR002297">
    <property type="entry name" value="DNA-dir_DNA_pol_A_mt"/>
</dbReference>
<name>A0A0L0VRE8_9BASI</name>
<sequence>METDSRFVSDDRCSALDETTPTVPAPAQPEPISQGASIQLISLARVLVAELHIVSRTIRMNRCQTMRIVAPLFGIPLASRLKSRPTPEFQKMLPACSPAYQNPDAPPSSVPADEIDPRDVPEHIKLCENELQAPCNILFSPYPEARMICQVPKTTEVINVTSEAIYDRLSNLAEEAANLDVQTAKLDPWLRAGIGQQQTRISSRNQNLPEEDKVWPHWYWMLARRGNNNIGLTTKSQMTPLLLRLSFCVFPFFNPKRDPIFPFNNQDEAIFQNASSGWGNLGANPLCIDHLSANMMSDSAHVTLQEANSHALADNARQALLMNMQCSYWLYASQCIKDQMVVWESSPTQRESDSLEPSRLKQGLILPQVVTELKSMVRAPPGYVIVGADLDSKELWISSVMGDAQFGMHGATAIGWMTLEGTKMAGTDLLSKTASILRISRSNAKVFNYSHIYGVGDVHAVQLLPHSPEPNVETHIPLSRMRKPTIL</sequence>
<accession>A0A0L0VRE8</accession>
<comment type="caution">
    <text evidence="4">The sequence shown here is derived from an EMBL/GenBank/DDBJ whole genome shotgun (WGS) entry which is preliminary data.</text>
</comment>
<dbReference type="InterPro" id="IPR001098">
    <property type="entry name" value="DNA-dir_DNA_pol_A_palm_dom"/>
</dbReference>
<reference evidence="5" key="1">
    <citation type="submission" date="2014-03" db="EMBL/GenBank/DDBJ databases">
        <title>The Genome Sequence of Puccinia striiformis f. sp. tritici PST-78.</title>
        <authorList>
            <consortium name="The Broad Institute Genome Sequencing Platform"/>
            <person name="Cuomo C."/>
            <person name="Hulbert S."/>
            <person name="Chen X."/>
            <person name="Walker B."/>
            <person name="Young S.K."/>
            <person name="Zeng Q."/>
            <person name="Gargeya S."/>
            <person name="Fitzgerald M."/>
            <person name="Haas B."/>
            <person name="Abouelleil A."/>
            <person name="Alvarado L."/>
            <person name="Arachchi H.M."/>
            <person name="Berlin A.M."/>
            <person name="Chapman S.B."/>
            <person name="Goldberg J."/>
            <person name="Griggs A."/>
            <person name="Gujja S."/>
            <person name="Hansen M."/>
            <person name="Howarth C."/>
            <person name="Imamovic A."/>
            <person name="Larimer J."/>
            <person name="McCowan C."/>
            <person name="Montmayeur A."/>
            <person name="Murphy C."/>
            <person name="Neiman D."/>
            <person name="Pearson M."/>
            <person name="Priest M."/>
            <person name="Roberts A."/>
            <person name="Saif S."/>
            <person name="Shea T."/>
            <person name="Sisk P."/>
            <person name="Sykes S."/>
            <person name="Wortman J."/>
            <person name="Nusbaum C."/>
            <person name="Birren B."/>
        </authorList>
    </citation>
    <scope>NUCLEOTIDE SEQUENCE [LARGE SCALE GENOMIC DNA]</scope>
    <source>
        <strain evidence="5">race PST-78</strain>
    </source>
</reference>
<protein>
    <recommendedName>
        <fullName evidence="1">Mitochondrial DNA polymerase catalytic subunit</fullName>
    </recommendedName>
</protein>
<dbReference type="AlphaFoldDB" id="A0A0L0VRE8"/>
<evidence type="ECO:0000313" key="4">
    <source>
        <dbReference type="EMBL" id="KNF01565.1"/>
    </source>
</evidence>
<evidence type="ECO:0000256" key="1">
    <source>
        <dbReference type="ARBA" id="ARBA00031966"/>
    </source>
</evidence>
<dbReference type="GO" id="GO:0003887">
    <property type="term" value="F:DNA-directed DNA polymerase activity"/>
    <property type="evidence" value="ECO:0007669"/>
    <property type="project" value="InterPro"/>
</dbReference>
<dbReference type="SUPFAM" id="SSF56672">
    <property type="entry name" value="DNA/RNA polymerases"/>
    <property type="match status" value="1"/>
</dbReference>
<feature type="region of interest" description="Disordered" evidence="2">
    <location>
        <begin position="1"/>
        <end position="31"/>
    </location>
</feature>
<gene>
    <name evidence="4" type="ORF">PSTG_05343</name>
</gene>
<evidence type="ECO:0000313" key="5">
    <source>
        <dbReference type="Proteomes" id="UP000054564"/>
    </source>
</evidence>
<dbReference type="GO" id="GO:0005760">
    <property type="term" value="C:gamma DNA polymerase complex"/>
    <property type="evidence" value="ECO:0007669"/>
    <property type="project" value="InterPro"/>
</dbReference>
<dbReference type="InterPro" id="IPR043502">
    <property type="entry name" value="DNA/RNA_pol_sf"/>
</dbReference>
<proteinExistence type="predicted"/>
<dbReference type="EMBL" id="AJIL01000029">
    <property type="protein sequence ID" value="KNF01565.1"/>
    <property type="molecule type" value="Genomic_DNA"/>
</dbReference>
<feature type="compositionally biased region" description="Basic and acidic residues" evidence="2">
    <location>
        <begin position="1"/>
        <end position="15"/>
    </location>
</feature>
<dbReference type="PANTHER" id="PTHR10267:SF0">
    <property type="entry name" value="DNA POLYMERASE SUBUNIT GAMMA-1"/>
    <property type="match status" value="1"/>
</dbReference>
<dbReference type="SMART" id="SM00482">
    <property type="entry name" value="POLAc"/>
    <property type="match status" value="1"/>
</dbReference>